<organism evidence="4 5">
    <name type="scientific">Discina gigas</name>
    <dbReference type="NCBI Taxonomy" id="1032678"/>
    <lineage>
        <taxon>Eukaryota</taxon>
        <taxon>Fungi</taxon>
        <taxon>Dikarya</taxon>
        <taxon>Ascomycota</taxon>
        <taxon>Pezizomycotina</taxon>
        <taxon>Pezizomycetes</taxon>
        <taxon>Pezizales</taxon>
        <taxon>Discinaceae</taxon>
        <taxon>Discina</taxon>
    </lineage>
</organism>
<feature type="domain" description="Acyltransferase 3" evidence="3">
    <location>
        <begin position="104"/>
        <end position="329"/>
    </location>
</feature>
<evidence type="ECO:0000256" key="2">
    <source>
        <dbReference type="SAM" id="Phobius"/>
    </source>
</evidence>
<dbReference type="InterPro" id="IPR002656">
    <property type="entry name" value="Acyl_transf_3_dom"/>
</dbReference>
<proteinExistence type="predicted"/>
<comment type="caution">
    <text evidence="4">The sequence shown here is derived from an EMBL/GenBank/DDBJ whole genome shotgun (WGS) entry which is preliminary data.</text>
</comment>
<feature type="transmembrane region" description="Helical" evidence="2">
    <location>
        <begin position="271"/>
        <end position="290"/>
    </location>
</feature>
<accession>A0ABR3G366</accession>
<feature type="transmembrane region" description="Helical" evidence="2">
    <location>
        <begin position="245"/>
        <end position="266"/>
    </location>
</feature>
<feature type="non-terminal residue" evidence="4">
    <location>
        <position position="335"/>
    </location>
</feature>
<dbReference type="EMBL" id="JBBBZM010000828">
    <property type="protein sequence ID" value="KAL0630303.1"/>
    <property type="molecule type" value="Genomic_DNA"/>
</dbReference>
<evidence type="ECO:0000313" key="5">
    <source>
        <dbReference type="Proteomes" id="UP001447188"/>
    </source>
</evidence>
<evidence type="ECO:0000313" key="4">
    <source>
        <dbReference type="EMBL" id="KAL0630303.1"/>
    </source>
</evidence>
<dbReference type="PANTHER" id="PTHR23028:SF53">
    <property type="entry name" value="ACYL_TRANSF_3 DOMAIN-CONTAINING PROTEIN"/>
    <property type="match status" value="1"/>
</dbReference>
<feature type="transmembrane region" description="Helical" evidence="2">
    <location>
        <begin position="144"/>
        <end position="163"/>
    </location>
</feature>
<evidence type="ECO:0000259" key="3">
    <source>
        <dbReference type="Pfam" id="PF01757"/>
    </source>
</evidence>
<keyword evidence="2" id="KW-1133">Transmembrane helix</keyword>
<name>A0ABR3G366_9PEZI</name>
<feature type="compositionally biased region" description="Basic and acidic residues" evidence="1">
    <location>
        <begin position="8"/>
        <end position="24"/>
    </location>
</feature>
<sequence>MSSPAARTAEEVAAKVKAGTRTEPRTPSANSAAESPTVQFAAVTDRLSWKSRFCNLSNFVAIGPKLEKNPYFLDTSNSTLELAIQIEHLPKKTISDALLSKENNFDLLRLLAALLVVFSHSYPISGLASAEPIGRWTGYRDGGNFAVCVFFVISGFLVTRSLERNSVGAYLAARALRILPGLALVVVIQTFLVGLIFTTLPASDYLAHPATFDGLRSILVFDVRFALPGVFQGHPMDGVVNGSLWTLPVETGFYLLLPLLGLTTLISRQRLWVLLLVLATARLSLQFFGIDEAHPGPLVFKGARLFTALDFGLVFAMGAALWVYRDRIPLSGGLA</sequence>
<reference evidence="4 5" key="1">
    <citation type="submission" date="2024-02" db="EMBL/GenBank/DDBJ databases">
        <title>Discinaceae phylogenomics.</title>
        <authorList>
            <person name="Dirks A.C."/>
            <person name="James T.Y."/>
        </authorList>
    </citation>
    <scope>NUCLEOTIDE SEQUENCE [LARGE SCALE GENOMIC DNA]</scope>
    <source>
        <strain evidence="4 5">ACD0624</strain>
    </source>
</reference>
<feature type="transmembrane region" description="Helical" evidence="2">
    <location>
        <begin position="302"/>
        <end position="324"/>
    </location>
</feature>
<dbReference type="PANTHER" id="PTHR23028">
    <property type="entry name" value="ACETYLTRANSFERASE"/>
    <property type="match status" value="1"/>
</dbReference>
<dbReference type="Pfam" id="PF01757">
    <property type="entry name" value="Acyl_transf_3"/>
    <property type="match status" value="1"/>
</dbReference>
<feature type="region of interest" description="Disordered" evidence="1">
    <location>
        <begin position="1"/>
        <end position="35"/>
    </location>
</feature>
<gene>
    <name evidence="4" type="ORF">Q9L58_010850</name>
</gene>
<dbReference type="InterPro" id="IPR050879">
    <property type="entry name" value="Acyltransferase_3"/>
</dbReference>
<evidence type="ECO:0000256" key="1">
    <source>
        <dbReference type="SAM" id="MobiDB-lite"/>
    </source>
</evidence>
<keyword evidence="2" id="KW-0812">Transmembrane</keyword>
<dbReference type="Proteomes" id="UP001447188">
    <property type="component" value="Unassembled WGS sequence"/>
</dbReference>
<protein>
    <recommendedName>
        <fullName evidence="3">Acyltransferase 3 domain-containing protein</fullName>
    </recommendedName>
</protein>
<feature type="compositionally biased region" description="Polar residues" evidence="1">
    <location>
        <begin position="25"/>
        <end position="35"/>
    </location>
</feature>
<feature type="transmembrane region" description="Helical" evidence="2">
    <location>
        <begin position="175"/>
        <end position="197"/>
    </location>
</feature>
<feature type="transmembrane region" description="Helical" evidence="2">
    <location>
        <begin position="107"/>
        <end position="124"/>
    </location>
</feature>
<keyword evidence="5" id="KW-1185">Reference proteome</keyword>
<keyword evidence="2" id="KW-0472">Membrane</keyword>